<dbReference type="AlphaFoldDB" id="A0A3Q3J9K1"/>
<dbReference type="SUPFAM" id="SSF48726">
    <property type="entry name" value="Immunoglobulin"/>
    <property type="match status" value="2"/>
</dbReference>
<dbReference type="InterPro" id="IPR013783">
    <property type="entry name" value="Ig-like_fold"/>
</dbReference>
<organism evidence="4 5">
    <name type="scientific">Monopterus albus</name>
    <name type="common">Swamp eel</name>
    <dbReference type="NCBI Taxonomy" id="43700"/>
    <lineage>
        <taxon>Eukaryota</taxon>
        <taxon>Metazoa</taxon>
        <taxon>Chordata</taxon>
        <taxon>Craniata</taxon>
        <taxon>Vertebrata</taxon>
        <taxon>Euteleostomi</taxon>
        <taxon>Actinopterygii</taxon>
        <taxon>Neopterygii</taxon>
        <taxon>Teleostei</taxon>
        <taxon>Neoteleostei</taxon>
        <taxon>Acanthomorphata</taxon>
        <taxon>Anabantaria</taxon>
        <taxon>Synbranchiformes</taxon>
        <taxon>Synbranchidae</taxon>
        <taxon>Monopterus</taxon>
    </lineage>
</organism>
<dbReference type="PANTHER" id="PTHR21063">
    <property type="entry name" value="LFA-3"/>
    <property type="match status" value="1"/>
</dbReference>
<reference evidence="4" key="2">
    <citation type="submission" date="2025-09" db="UniProtKB">
        <authorList>
            <consortium name="Ensembl"/>
        </authorList>
    </citation>
    <scope>IDENTIFICATION</scope>
</reference>
<dbReference type="Pfam" id="PF07686">
    <property type="entry name" value="V-set"/>
    <property type="match status" value="1"/>
</dbReference>
<reference evidence="4" key="1">
    <citation type="submission" date="2025-08" db="UniProtKB">
        <authorList>
            <consortium name="Ensembl"/>
        </authorList>
    </citation>
    <scope>IDENTIFICATION</scope>
</reference>
<keyword evidence="2" id="KW-0732">Signal</keyword>
<protein>
    <recommendedName>
        <fullName evidence="3">Ig-like domain-containing protein</fullName>
    </recommendedName>
</protein>
<evidence type="ECO:0000259" key="3">
    <source>
        <dbReference type="PROSITE" id="PS50835"/>
    </source>
</evidence>
<dbReference type="InterPro" id="IPR013106">
    <property type="entry name" value="Ig_V-set"/>
</dbReference>
<dbReference type="PANTHER" id="PTHR21063:SF4">
    <property type="entry name" value="CD48 ANTIGEN-RELATED"/>
    <property type="match status" value="1"/>
</dbReference>
<sequence length="260" mass="29155">MQPQLSRKHLASYITAVLLCCTCADENKEAVKAKEGATVTLQTRDTIHNINTQIVWTFGPENPNMRIATVKKREARSDYVERFRDRLQLDSLTGALTITQLRVTDSGVYMWQSISSNILSQNLHLSVYSSVTPPFITVNTSLVNMSCSSVILQCSAENTREMTLAWYRGRDRVKNISSPDLSFRLSLPLEIESHDGDNYSCVAENPVDEKATTLHTEDTCLKTGESSSWCQSEVTVRLVISAVVGMTLIILVVDHIRIRR</sequence>
<feature type="transmembrane region" description="Helical" evidence="1">
    <location>
        <begin position="234"/>
        <end position="253"/>
    </location>
</feature>
<dbReference type="Pfam" id="PF13895">
    <property type="entry name" value="Ig_2"/>
    <property type="match status" value="1"/>
</dbReference>
<dbReference type="InterPro" id="IPR007110">
    <property type="entry name" value="Ig-like_dom"/>
</dbReference>
<keyword evidence="1" id="KW-0472">Membrane</keyword>
<evidence type="ECO:0000256" key="1">
    <source>
        <dbReference type="SAM" id="Phobius"/>
    </source>
</evidence>
<proteinExistence type="predicted"/>
<evidence type="ECO:0000313" key="5">
    <source>
        <dbReference type="Proteomes" id="UP000261600"/>
    </source>
</evidence>
<feature type="chain" id="PRO_5018724383" description="Ig-like domain-containing protein" evidence="2">
    <location>
        <begin position="25"/>
        <end position="260"/>
    </location>
</feature>
<dbReference type="Ensembl" id="ENSMALT00000015732.1">
    <property type="protein sequence ID" value="ENSMALP00000015419.1"/>
    <property type="gene ID" value="ENSMALG00000010763.1"/>
</dbReference>
<dbReference type="InterPro" id="IPR036179">
    <property type="entry name" value="Ig-like_dom_sf"/>
</dbReference>
<dbReference type="GeneID" id="109972587"/>
<keyword evidence="1" id="KW-1133">Transmembrane helix</keyword>
<dbReference type="OrthoDB" id="9835793at2759"/>
<feature type="domain" description="Ig-like" evidence="3">
    <location>
        <begin position="133"/>
        <end position="213"/>
    </location>
</feature>
<evidence type="ECO:0000313" key="4">
    <source>
        <dbReference type="Ensembl" id="ENSMALP00000015419.1"/>
    </source>
</evidence>
<evidence type="ECO:0000256" key="2">
    <source>
        <dbReference type="SAM" id="SignalP"/>
    </source>
</evidence>
<dbReference type="PROSITE" id="PS50835">
    <property type="entry name" value="IG_LIKE"/>
    <property type="match status" value="1"/>
</dbReference>
<dbReference type="Gene3D" id="2.60.40.10">
    <property type="entry name" value="Immunoglobulins"/>
    <property type="match status" value="2"/>
</dbReference>
<name>A0A3Q3J9K1_MONAL</name>
<dbReference type="STRING" id="43700.ENSMALP00000015419"/>
<accession>A0A3Q3J9K1</accession>
<dbReference type="RefSeq" id="XP_020477198.1">
    <property type="nucleotide sequence ID" value="XM_020621542.1"/>
</dbReference>
<dbReference type="Proteomes" id="UP000261600">
    <property type="component" value="Unplaced"/>
</dbReference>
<keyword evidence="1" id="KW-0812">Transmembrane</keyword>
<keyword evidence="5" id="KW-1185">Reference proteome</keyword>
<dbReference type="KEGG" id="malb:109972587"/>
<feature type="signal peptide" evidence="2">
    <location>
        <begin position="1"/>
        <end position="24"/>
    </location>
</feature>